<dbReference type="InterPro" id="IPR010819">
    <property type="entry name" value="AGE/CE"/>
</dbReference>
<proteinExistence type="inferred from homology"/>
<gene>
    <name evidence="3" type="ORF">C0081_20415</name>
</gene>
<dbReference type="SUPFAM" id="SSF48208">
    <property type="entry name" value="Six-hairpin glycosidases"/>
    <property type="match status" value="1"/>
</dbReference>
<dbReference type="AlphaFoldDB" id="A0A2N5XLR4"/>
<dbReference type="Proteomes" id="UP000234881">
    <property type="component" value="Unassembled WGS sequence"/>
</dbReference>
<comment type="similarity">
    <text evidence="1">Belongs to the N-acylglucosamine 2-epimerase family.</text>
</comment>
<keyword evidence="4" id="KW-1185">Reference proteome</keyword>
<dbReference type="GO" id="GO:0016853">
    <property type="term" value="F:isomerase activity"/>
    <property type="evidence" value="ECO:0007669"/>
    <property type="project" value="UniProtKB-KW"/>
</dbReference>
<dbReference type="InterPro" id="IPR012341">
    <property type="entry name" value="6hp_glycosidase-like_sf"/>
</dbReference>
<dbReference type="PANTHER" id="PTHR15108">
    <property type="entry name" value="N-ACYLGLUCOSAMINE-2-EPIMERASE"/>
    <property type="match status" value="1"/>
</dbReference>
<name>A0A2N5XLR4_9HYPH</name>
<evidence type="ECO:0000256" key="1">
    <source>
        <dbReference type="ARBA" id="ARBA00008558"/>
    </source>
</evidence>
<reference evidence="3 4" key="1">
    <citation type="submission" date="2018-01" db="EMBL/GenBank/DDBJ databases">
        <title>The draft genome sequence of Cohaesibacter sp. H1304.</title>
        <authorList>
            <person name="Wang N.-N."/>
            <person name="Du Z.-J."/>
        </authorList>
    </citation>
    <scope>NUCLEOTIDE SEQUENCE [LARGE SCALE GENOMIC DNA]</scope>
    <source>
        <strain evidence="3 4">H1304</strain>
    </source>
</reference>
<evidence type="ECO:0008006" key="5">
    <source>
        <dbReference type="Google" id="ProtNLM"/>
    </source>
</evidence>
<dbReference type="OrthoDB" id="9806359at2"/>
<organism evidence="3 4">
    <name type="scientific">Cohaesibacter celericrescens</name>
    <dbReference type="NCBI Taxonomy" id="2067669"/>
    <lineage>
        <taxon>Bacteria</taxon>
        <taxon>Pseudomonadati</taxon>
        <taxon>Pseudomonadota</taxon>
        <taxon>Alphaproteobacteria</taxon>
        <taxon>Hyphomicrobiales</taxon>
        <taxon>Cohaesibacteraceae</taxon>
    </lineage>
</organism>
<dbReference type="GO" id="GO:0005975">
    <property type="term" value="P:carbohydrate metabolic process"/>
    <property type="evidence" value="ECO:0007669"/>
    <property type="project" value="InterPro"/>
</dbReference>
<comment type="caution">
    <text evidence="3">The sequence shown here is derived from an EMBL/GenBank/DDBJ whole genome shotgun (WGS) entry which is preliminary data.</text>
</comment>
<evidence type="ECO:0000256" key="2">
    <source>
        <dbReference type="ARBA" id="ARBA00023235"/>
    </source>
</evidence>
<evidence type="ECO:0000313" key="3">
    <source>
        <dbReference type="EMBL" id="PLW75433.1"/>
    </source>
</evidence>
<keyword evidence="2" id="KW-0413">Isomerase</keyword>
<dbReference type="Gene3D" id="1.50.10.10">
    <property type="match status" value="1"/>
</dbReference>
<dbReference type="RefSeq" id="WP_101535586.1">
    <property type="nucleotide sequence ID" value="NZ_PKUQ01000052.1"/>
</dbReference>
<protein>
    <recommendedName>
        <fullName evidence="5">Mannose-6-phosphate isomerase</fullName>
    </recommendedName>
</protein>
<dbReference type="Pfam" id="PF07221">
    <property type="entry name" value="GlcNAc_2-epim"/>
    <property type="match status" value="1"/>
</dbReference>
<sequence>MTFGQTTFNKSNESIEDVSLFACDFVPRWLKIAFKVGSGPSPVVESLDAEGNVIASPQVTTLTQSRTLFMLAHLHLQTGRLDLLIAAKRLHAFLMSALQDDDGGFRFAVAPDGTPIDTPAARLRRTYDQSFVLLALCTLQKADPQTVPQTQIDTCWSFIETVLRDHKTGALWEDDQMGRCGPKPDDLRSQNPHMHMLEATLQAYEMSGDILWLQRAGQLVSIAEQFFIDGETGAIREFVGHDLVPMNTPDGTRREPGHQFEWDWLLRRYAGFSHEEQPRRQASRMRAFAENSCISKSGPMAGAPYDAVDAAGAIMEESHLLWPLTEAGKTYALLFIETKSQAAADRAQSLAKMIFTHYVRSDIPAWINQLAPNGDVLWNEGLSRLLYHITLFVTEGLRAGLWVLPPISERIDQ</sequence>
<accession>A0A2N5XLR4</accession>
<evidence type="ECO:0000313" key="4">
    <source>
        <dbReference type="Proteomes" id="UP000234881"/>
    </source>
</evidence>
<dbReference type="EMBL" id="PKUQ01000052">
    <property type="protein sequence ID" value="PLW75433.1"/>
    <property type="molecule type" value="Genomic_DNA"/>
</dbReference>
<dbReference type="InterPro" id="IPR008928">
    <property type="entry name" value="6-hairpin_glycosidase_sf"/>
</dbReference>